<dbReference type="SUPFAM" id="SSF52518">
    <property type="entry name" value="Thiamin diphosphate-binding fold (THDP-binding)"/>
    <property type="match status" value="2"/>
</dbReference>
<dbReference type="CDD" id="cd07036">
    <property type="entry name" value="TPP_PYR_E1-PDHc-beta_like"/>
    <property type="match status" value="1"/>
</dbReference>
<dbReference type="CDD" id="cd02000">
    <property type="entry name" value="TPP_E1_PDC_ADC_BCADC"/>
    <property type="match status" value="1"/>
</dbReference>
<comment type="cofactor">
    <cofactor evidence="1">
        <name>thiamine diphosphate</name>
        <dbReference type="ChEBI" id="CHEBI:58937"/>
    </cofactor>
</comment>
<feature type="region of interest" description="Disordered" evidence="7">
    <location>
        <begin position="380"/>
        <end position="405"/>
    </location>
</feature>
<keyword evidence="4" id="KW-0560">Oxidoreductase</keyword>
<evidence type="ECO:0000256" key="4">
    <source>
        <dbReference type="ARBA" id="ARBA00023002"/>
    </source>
</evidence>
<dbReference type="InterPro" id="IPR001017">
    <property type="entry name" value="DH_E1"/>
</dbReference>
<evidence type="ECO:0000313" key="10">
    <source>
        <dbReference type="Proteomes" id="UP001589702"/>
    </source>
</evidence>
<evidence type="ECO:0000256" key="7">
    <source>
        <dbReference type="SAM" id="MobiDB-lite"/>
    </source>
</evidence>
<evidence type="ECO:0000259" key="8">
    <source>
        <dbReference type="SMART" id="SM00861"/>
    </source>
</evidence>
<evidence type="ECO:0000313" key="9">
    <source>
        <dbReference type="EMBL" id="MFB9820030.1"/>
    </source>
</evidence>
<dbReference type="Gene3D" id="3.40.50.920">
    <property type="match status" value="1"/>
</dbReference>
<dbReference type="InterPro" id="IPR009014">
    <property type="entry name" value="Transketo_C/PFOR_II"/>
</dbReference>
<proteinExistence type="predicted"/>
<dbReference type="InterPro" id="IPR005475">
    <property type="entry name" value="Transketolase-like_Pyr-bd"/>
</dbReference>
<evidence type="ECO:0000256" key="3">
    <source>
        <dbReference type="ARBA" id="ARBA00022532"/>
    </source>
</evidence>
<dbReference type="EMBL" id="JBHMBC010000016">
    <property type="protein sequence ID" value="MFB9820030.1"/>
    <property type="molecule type" value="Genomic_DNA"/>
</dbReference>
<dbReference type="RefSeq" id="WP_234752235.1">
    <property type="nucleotide sequence ID" value="NZ_BAAAWN010000001.1"/>
</dbReference>
<name>A0ABV5Y0S6_ARTRM</name>
<keyword evidence="3" id="KW-0816">Tricarboxylic acid cycle</keyword>
<comment type="caution">
    <text evidence="9">The sequence shown here is derived from an EMBL/GenBank/DDBJ whole genome shotgun (WGS) entry which is preliminary data.</text>
</comment>
<reference evidence="9 10" key="1">
    <citation type="submission" date="2024-09" db="EMBL/GenBank/DDBJ databases">
        <authorList>
            <person name="Sun Q."/>
            <person name="Mori K."/>
        </authorList>
    </citation>
    <scope>NUCLEOTIDE SEQUENCE [LARGE SCALE GENOMIC DNA]</scope>
    <source>
        <strain evidence="9 10">JCM 1334</strain>
    </source>
</reference>
<dbReference type="Pfam" id="PF00676">
    <property type="entry name" value="E1_dh"/>
    <property type="match status" value="1"/>
</dbReference>
<dbReference type="Proteomes" id="UP001589702">
    <property type="component" value="Unassembled WGS sequence"/>
</dbReference>
<accession>A0ABV5Y0S6</accession>
<dbReference type="Pfam" id="PF02780">
    <property type="entry name" value="Transketolase_C"/>
    <property type="match status" value="1"/>
</dbReference>
<dbReference type="InterPro" id="IPR029061">
    <property type="entry name" value="THDP-binding"/>
</dbReference>
<evidence type="ECO:0000256" key="6">
    <source>
        <dbReference type="ARBA" id="ARBA00051911"/>
    </source>
</evidence>
<dbReference type="SMART" id="SM00861">
    <property type="entry name" value="Transket_pyr"/>
    <property type="match status" value="1"/>
</dbReference>
<dbReference type="Gene3D" id="3.40.50.970">
    <property type="match status" value="2"/>
</dbReference>
<dbReference type="PANTHER" id="PTHR43257:SF2">
    <property type="entry name" value="PYRUVATE DEHYDROGENASE E1 COMPONENT SUBUNIT BETA"/>
    <property type="match status" value="1"/>
</dbReference>
<protein>
    <recommendedName>
        <fullName evidence="2">dihydrolipoyllysine-residue succinyltransferase</fullName>
        <ecNumber evidence="2">2.3.1.61</ecNumber>
    </recommendedName>
</protein>
<organism evidence="9 10">
    <name type="scientific">Arthrobacter ramosus</name>
    <dbReference type="NCBI Taxonomy" id="1672"/>
    <lineage>
        <taxon>Bacteria</taxon>
        <taxon>Bacillati</taxon>
        <taxon>Actinomycetota</taxon>
        <taxon>Actinomycetes</taxon>
        <taxon>Micrococcales</taxon>
        <taxon>Micrococcaceae</taxon>
        <taxon>Arthrobacter</taxon>
    </lineage>
</organism>
<dbReference type="SUPFAM" id="SSF52922">
    <property type="entry name" value="TK C-terminal domain-like"/>
    <property type="match status" value="1"/>
</dbReference>
<gene>
    <name evidence="9" type="ORF">ACFFP1_11015</name>
</gene>
<evidence type="ECO:0000256" key="2">
    <source>
        <dbReference type="ARBA" id="ARBA00012945"/>
    </source>
</evidence>
<evidence type="ECO:0000256" key="1">
    <source>
        <dbReference type="ARBA" id="ARBA00001964"/>
    </source>
</evidence>
<dbReference type="EC" id="2.3.1.61" evidence="2"/>
<dbReference type="PANTHER" id="PTHR43257">
    <property type="entry name" value="PYRUVATE DEHYDROGENASE E1 COMPONENT BETA SUBUNIT"/>
    <property type="match status" value="1"/>
</dbReference>
<keyword evidence="5" id="KW-0786">Thiamine pyrophosphate</keyword>
<feature type="domain" description="Transketolase-like pyrimidine-binding" evidence="8">
    <location>
        <begin position="410"/>
        <end position="586"/>
    </location>
</feature>
<keyword evidence="10" id="KW-1185">Reference proteome</keyword>
<evidence type="ECO:0000256" key="5">
    <source>
        <dbReference type="ARBA" id="ARBA00023052"/>
    </source>
</evidence>
<dbReference type="Pfam" id="PF02779">
    <property type="entry name" value="Transket_pyr"/>
    <property type="match status" value="1"/>
</dbReference>
<sequence length="738" mass="79888">MSTTTPLTYSTECTELRATRDDWDAAAPELLESMLVQMHTIRIFEEVVLQLAAEGLVHGPAHSSIGQEGAAVGSVLALRGADGVNGTHRGHHQFLAKGLAYLSPHGMSIIDGIKNDQVTEFIRRTMSEILGLRAGFSGGRGGSMHLQWLEAGALGTNAIVGGGVPLAAGNAWAQRHDAEIQDDGGQADGMGVTVTYFGDGASNIGSTLETMNLAAAWRLPLCFYIENNLYAVSTHVSDVTGEPRLAARGPGFGIRSWRVDGMDPLAVYLAQKAAVDYMRAGKGTTLIEAETYRYFHQNGPFPGSAFGYRTKEEEKQWRERDPLAKLAAEMTRRGLLTDEQLSDLTSHITEQITRIVDEITEKDPESAKGARRIRPTLWPDPAAVDTDIRSEPALTGTEPGEPTEDGTVERRFVDAIADVLGRRMDVDPGVLVLGEDVHRLKGGTNGATRGLKDAYPDRVLGTPISENAFAGLAGGLSMTGRYKPVVEFMYSDFLWVAADQIFNQIGKARHMFGGQSSMPVVLRSKVAMGAGYGSQHSMDPAGIFANNPGWRIVAPSTPQDYIGLMNTALELQDPVLVLEHVDLYGTKGNIPAENLDYQLPVGKAAVRRAGEGVTVLSYLNMVDVSLQAAERRLDLDPEVIDLRWLDRASLDWETIGASIQKTNNVLIVEQGARGTSYGGWLSDEIQRRFFDYLDQPIQRVTGKEAAPSISKVLEAAANADLNDVLAGFDEIARNLGLS</sequence>
<comment type="catalytic activity">
    <reaction evidence="6">
        <text>N(6)-[(R)-lipoyl]-L-lysyl-[protein] + 2-oxoglutarate + H(+) = N(6)-[(R)-S(8)-succinyldihydrolipoyl]-L-lysyl-[protein] + CO2</text>
        <dbReference type="Rhea" id="RHEA:12188"/>
        <dbReference type="Rhea" id="RHEA-COMP:10474"/>
        <dbReference type="Rhea" id="RHEA-COMP:20092"/>
        <dbReference type="ChEBI" id="CHEBI:15378"/>
        <dbReference type="ChEBI" id="CHEBI:16526"/>
        <dbReference type="ChEBI" id="CHEBI:16810"/>
        <dbReference type="ChEBI" id="CHEBI:83099"/>
        <dbReference type="ChEBI" id="CHEBI:83120"/>
        <dbReference type="EC" id="1.2.4.2"/>
    </reaction>
</comment>
<dbReference type="InterPro" id="IPR033248">
    <property type="entry name" value="Transketolase_C"/>
</dbReference>